<dbReference type="Proteomes" id="UP000322214">
    <property type="component" value="Chromosome"/>
</dbReference>
<accession>A0A5B9PD04</accession>
<organism evidence="2 3">
    <name type="scientific">Mariniblastus fucicola</name>
    <dbReference type="NCBI Taxonomy" id="980251"/>
    <lineage>
        <taxon>Bacteria</taxon>
        <taxon>Pseudomonadati</taxon>
        <taxon>Planctomycetota</taxon>
        <taxon>Planctomycetia</taxon>
        <taxon>Pirellulales</taxon>
        <taxon>Pirellulaceae</taxon>
        <taxon>Mariniblastus</taxon>
    </lineage>
</organism>
<protein>
    <submittedName>
        <fullName evidence="2">Uncharacterized protein</fullName>
    </submittedName>
</protein>
<evidence type="ECO:0000313" key="3">
    <source>
        <dbReference type="Proteomes" id="UP000322214"/>
    </source>
</evidence>
<proteinExistence type="predicted"/>
<feature type="region of interest" description="Disordered" evidence="1">
    <location>
        <begin position="20"/>
        <end position="49"/>
    </location>
</feature>
<dbReference type="KEGG" id="mff:MFFC18_07720"/>
<dbReference type="EMBL" id="CP042912">
    <property type="protein sequence ID" value="QEG20921.1"/>
    <property type="molecule type" value="Genomic_DNA"/>
</dbReference>
<reference evidence="2 3" key="1">
    <citation type="submission" date="2019-08" db="EMBL/GenBank/DDBJ databases">
        <title>Deep-cultivation of Planctomycetes and their phenomic and genomic characterization uncovers novel biology.</title>
        <authorList>
            <person name="Wiegand S."/>
            <person name="Jogler M."/>
            <person name="Boedeker C."/>
            <person name="Pinto D."/>
            <person name="Vollmers J."/>
            <person name="Rivas-Marin E."/>
            <person name="Kohn T."/>
            <person name="Peeters S.H."/>
            <person name="Heuer A."/>
            <person name="Rast P."/>
            <person name="Oberbeckmann S."/>
            <person name="Bunk B."/>
            <person name="Jeske O."/>
            <person name="Meyerdierks A."/>
            <person name="Storesund J.E."/>
            <person name="Kallscheuer N."/>
            <person name="Luecker S."/>
            <person name="Lage O.M."/>
            <person name="Pohl T."/>
            <person name="Merkel B.J."/>
            <person name="Hornburger P."/>
            <person name="Mueller R.-W."/>
            <person name="Bruemmer F."/>
            <person name="Labrenz M."/>
            <person name="Spormann A.M."/>
            <person name="Op den Camp H."/>
            <person name="Overmann J."/>
            <person name="Amann R."/>
            <person name="Jetten M.S.M."/>
            <person name="Mascher T."/>
            <person name="Medema M.H."/>
            <person name="Devos D.P."/>
            <person name="Kaster A.-K."/>
            <person name="Ovreas L."/>
            <person name="Rohde M."/>
            <person name="Galperin M.Y."/>
            <person name="Jogler C."/>
        </authorList>
    </citation>
    <scope>NUCLEOTIDE SEQUENCE [LARGE SCALE GENOMIC DNA]</scope>
    <source>
        <strain evidence="2 3">FC18</strain>
    </source>
</reference>
<evidence type="ECO:0000313" key="2">
    <source>
        <dbReference type="EMBL" id="QEG20921.1"/>
    </source>
</evidence>
<sequence>MTVQTTSALLTTEYPFQRGTRRPLIAESNPETSSTGELFDETVAESFPC</sequence>
<evidence type="ECO:0000256" key="1">
    <source>
        <dbReference type="SAM" id="MobiDB-lite"/>
    </source>
</evidence>
<name>A0A5B9PD04_9BACT</name>
<dbReference type="AlphaFoldDB" id="A0A5B9PD04"/>
<gene>
    <name evidence="2" type="ORF">MFFC18_07720</name>
</gene>
<keyword evidence="3" id="KW-1185">Reference proteome</keyword>